<organism evidence="1 2">
    <name type="scientific">Treponema primitia (strain ATCC BAA-887 / DSM 12427 / ZAS-2)</name>
    <dbReference type="NCBI Taxonomy" id="545694"/>
    <lineage>
        <taxon>Bacteria</taxon>
        <taxon>Pseudomonadati</taxon>
        <taxon>Spirochaetota</taxon>
        <taxon>Spirochaetia</taxon>
        <taxon>Spirochaetales</taxon>
        <taxon>Treponemataceae</taxon>
        <taxon>Treponema</taxon>
    </lineage>
</organism>
<evidence type="ECO:0000313" key="1">
    <source>
        <dbReference type="EMBL" id="AEF86679.1"/>
    </source>
</evidence>
<dbReference type="OrthoDB" id="360980at2"/>
<dbReference type="SUPFAM" id="SSF102829">
    <property type="entry name" value="Cell division protein ZapA-like"/>
    <property type="match status" value="1"/>
</dbReference>
<evidence type="ECO:0000313" key="2">
    <source>
        <dbReference type="Proteomes" id="UP000009223"/>
    </source>
</evidence>
<dbReference type="AlphaFoldDB" id="F5YNP5"/>
<reference evidence="1 2" key="2">
    <citation type="journal article" date="2011" name="ISME J.">
        <title>RNA-seq reveals cooperative metabolic interactions between two termite-gut spirochete species in co-culture.</title>
        <authorList>
            <person name="Rosenthal A.Z."/>
            <person name="Matson E.G."/>
            <person name="Eldar A."/>
            <person name="Leadbetter J.R."/>
        </authorList>
    </citation>
    <scope>NUCLEOTIDE SEQUENCE [LARGE SCALE GENOMIC DNA]</scope>
    <source>
        <strain evidence="2">ATCC BAA-887 / DSM 12427 / ZAS-2</strain>
    </source>
</reference>
<gene>
    <name evidence="1" type="ordered locus">TREPR_1649</name>
</gene>
<reference evidence="2" key="1">
    <citation type="submission" date="2009-12" db="EMBL/GenBank/DDBJ databases">
        <title>Complete sequence of Treponema primitia strain ZAS-2.</title>
        <authorList>
            <person name="Tetu S.G."/>
            <person name="Matson E."/>
            <person name="Ren Q."/>
            <person name="Seshadri R."/>
            <person name="Elbourne L."/>
            <person name="Hassan K.A."/>
            <person name="Durkin A."/>
            <person name="Radune D."/>
            <person name="Mohamoud Y."/>
            <person name="Shay R."/>
            <person name="Jin S."/>
            <person name="Zhang X."/>
            <person name="Lucey K."/>
            <person name="Ballor N.R."/>
            <person name="Ottesen E."/>
            <person name="Rosenthal R."/>
            <person name="Allen A."/>
            <person name="Leadbetter J.R."/>
            <person name="Paulsen I.T."/>
        </authorList>
    </citation>
    <scope>NUCLEOTIDE SEQUENCE [LARGE SCALE GENOMIC DNA]</scope>
    <source>
        <strain evidence="2">ATCC BAA-887 / DSM 12427 / ZAS-2</strain>
    </source>
</reference>
<proteinExistence type="predicted"/>
<protein>
    <recommendedName>
        <fullName evidence="3">Cell division protein ZapA</fullName>
    </recommendedName>
</protein>
<accession>F5YNP5</accession>
<name>F5YNP5_TREPZ</name>
<dbReference type="Pfam" id="PF05164">
    <property type="entry name" value="ZapA"/>
    <property type="match status" value="1"/>
</dbReference>
<evidence type="ECO:0008006" key="3">
    <source>
        <dbReference type="Google" id="ProtNLM"/>
    </source>
</evidence>
<dbReference type="RefSeq" id="WP_015708474.1">
    <property type="nucleotide sequence ID" value="NC_015578.1"/>
</dbReference>
<dbReference type="KEGG" id="tpi:TREPR_1649"/>
<dbReference type="EMBL" id="CP001843">
    <property type="protein sequence ID" value="AEF86679.1"/>
    <property type="molecule type" value="Genomic_DNA"/>
</dbReference>
<sequence length="99" mass="11196">MSKSELRIDMLGTSFSLTADEDPFYLQTLLNRYRQVVENTKKITGLDDPLKLSIVAGFLLCDEVQKLADQNPRLHESLEAEQLTQELISRLDKALDISG</sequence>
<dbReference type="Proteomes" id="UP000009223">
    <property type="component" value="Chromosome"/>
</dbReference>
<dbReference type="InterPro" id="IPR036192">
    <property type="entry name" value="Cell_div_ZapA-like_sf"/>
</dbReference>
<dbReference type="STRING" id="545694.TREPR_1649"/>
<keyword evidence="2" id="KW-1185">Reference proteome</keyword>
<dbReference type="HOGENOM" id="CLU_116623_5_0_12"/>
<dbReference type="InterPro" id="IPR007838">
    <property type="entry name" value="Cell_div_ZapA-like"/>
</dbReference>
<dbReference type="eggNOG" id="COG3027">
    <property type="taxonomic scope" value="Bacteria"/>
</dbReference>